<evidence type="ECO:0000256" key="3">
    <source>
        <dbReference type="ARBA" id="ARBA00022485"/>
    </source>
</evidence>
<dbReference type="SFLD" id="SFLDG01383">
    <property type="entry name" value="cyclic_pyranopterin_phosphate"/>
    <property type="match status" value="1"/>
</dbReference>
<comment type="catalytic activity">
    <reaction evidence="12">
        <text>GTP + AH2 + S-adenosyl-L-methionine = (8S)-3',8-cyclo-7,8-dihydroguanosine 5'-triphosphate + 5'-deoxyadenosine + L-methionine + A + H(+)</text>
        <dbReference type="Rhea" id="RHEA:49576"/>
        <dbReference type="ChEBI" id="CHEBI:13193"/>
        <dbReference type="ChEBI" id="CHEBI:15378"/>
        <dbReference type="ChEBI" id="CHEBI:17319"/>
        <dbReference type="ChEBI" id="CHEBI:17499"/>
        <dbReference type="ChEBI" id="CHEBI:37565"/>
        <dbReference type="ChEBI" id="CHEBI:57844"/>
        <dbReference type="ChEBI" id="CHEBI:59789"/>
        <dbReference type="ChEBI" id="CHEBI:131766"/>
        <dbReference type="EC" id="4.1.99.22"/>
    </reaction>
</comment>
<evidence type="ECO:0000256" key="7">
    <source>
        <dbReference type="ARBA" id="ARBA00023004"/>
    </source>
</evidence>
<dbReference type="InterPro" id="IPR050105">
    <property type="entry name" value="MoCo_biosynth_MoaA/MoaC"/>
</dbReference>
<dbReference type="SUPFAM" id="SSF102114">
    <property type="entry name" value="Radical SAM enzymes"/>
    <property type="match status" value="1"/>
</dbReference>
<dbReference type="Proteomes" id="UP001652397">
    <property type="component" value="Unassembled WGS sequence"/>
</dbReference>
<dbReference type="PROSITE" id="PS01305">
    <property type="entry name" value="MOAA_NIFB_PQQE"/>
    <property type="match status" value="1"/>
</dbReference>
<evidence type="ECO:0000256" key="6">
    <source>
        <dbReference type="ARBA" id="ARBA00022741"/>
    </source>
</evidence>
<dbReference type="InterPro" id="IPR006638">
    <property type="entry name" value="Elp3/MiaA/NifB-like_rSAM"/>
</dbReference>
<dbReference type="CDD" id="cd21117">
    <property type="entry name" value="Twitch_MoaA"/>
    <property type="match status" value="1"/>
</dbReference>
<keyword evidence="11 14" id="KW-0456">Lyase</keyword>
<reference evidence="14 15" key="1">
    <citation type="journal article" date="2021" name="ISME Commun">
        <title>Automated analysis of genomic sequences facilitates high-throughput and comprehensive description of bacteria.</title>
        <authorList>
            <person name="Hitch T.C.A."/>
        </authorList>
    </citation>
    <scope>NUCLEOTIDE SEQUENCE [LARGE SCALE GENOMIC DNA]</scope>
    <source>
        <strain evidence="14 15">Sanger_34</strain>
    </source>
</reference>
<evidence type="ECO:0000259" key="13">
    <source>
        <dbReference type="PROSITE" id="PS51918"/>
    </source>
</evidence>
<dbReference type="InterPro" id="IPR000385">
    <property type="entry name" value="MoaA_NifB_PqqE_Fe-S-bd_CS"/>
</dbReference>
<dbReference type="SFLD" id="SFLDS00029">
    <property type="entry name" value="Radical_SAM"/>
    <property type="match status" value="1"/>
</dbReference>
<dbReference type="InterPro" id="IPR013483">
    <property type="entry name" value="MoaA"/>
</dbReference>
<sequence>MRTTAMRDALGREINYLRLSITDRCNLRCRYCMPAGGIPLSAHSALLRYEELLRVARAAAALGIDRFKVTGGEPLVRRGCTDFIRALKAVSGVRQVTLTTNGLLLPPLLDELCQAGLDSVNISLDTLDNAQYQRITRRMHTADDVLAAVRQCAGRLPTRINAVLLPETADQLISLARLAEQLPVDVRFIEHMPIGGRKALSAASSSVLDRLRTVWPTLAPFGERRGNGPARYYSTPALQGYIGLIQAVSHSFCADCNRVRLTSTGILKPCLCYPQGTDLKPLLRGGAAENALSTAIEQAVWAKPAAHCFTRTQYPAEQRSMNQIGG</sequence>
<evidence type="ECO:0000256" key="4">
    <source>
        <dbReference type="ARBA" id="ARBA00022691"/>
    </source>
</evidence>
<dbReference type="InterPro" id="IPR010505">
    <property type="entry name" value="MoaA_twitch"/>
</dbReference>
<dbReference type="SFLD" id="SFLDG01067">
    <property type="entry name" value="SPASM/twitch_domain_containing"/>
    <property type="match status" value="1"/>
</dbReference>
<dbReference type="PANTHER" id="PTHR22960">
    <property type="entry name" value="MOLYBDOPTERIN COFACTOR SYNTHESIS PROTEIN A"/>
    <property type="match status" value="1"/>
</dbReference>
<comment type="cofactor">
    <cofactor evidence="1">
        <name>[4Fe-4S] cluster</name>
        <dbReference type="ChEBI" id="CHEBI:49883"/>
    </cofactor>
</comment>
<keyword evidence="9" id="KW-0342">GTP-binding</keyword>
<dbReference type="GO" id="GO:0061798">
    <property type="term" value="F:GTP 3',8'-cyclase activity"/>
    <property type="evidence" value="ECO:0007669"/>
    <property type="project" value="UniProtKB-EC"/>
</dbReference>
<dbReference type="Pfam" id="PF04055">
    <property type="entry name" value="Radical_SAM"/>
    <property type="match status" value="1"/>
</dbReference>
<dbReference type="InterPro" id="IPR058240">
    <property type="entry name" value="rSAM_sf"/>
</dbReference>
<evidence type="ECO:0000256" key="5">
    <source>
        <dbReference type="ARBA" id="ARBA00022723"/>
    </source>
</evidence>
<evidence type="ECO:0000256" key="9">
    <source>
        <dbReference type="ARBA" id="ARBA00023134"/>
    </source>
</evidence>
<keyword evidence="3" id="KW-0004">4Fe-4S</keyword>
<dbReference type="EC" id="4.1.99.22" evidence="2"/>
<evidence type="ECO:0000256" key="2">
    <source>
        <dbReference type="ARBA" id="ARBA00012167"/>
    </source>
</evidence>
<dbReference type="EMBL" id="JAOQJE010000001">
    <property type="protein sequence ID" value="MCU6787821.1"/>
    <property type="molecule type" value="Genomic_DNA"/>
</dbReference>
<dbReference type="PROSITE" id="PS51918">
    <property type="entry name" value="RADICAL_SAM"/>
    <property type="match status" value="1"/>
</dbReference>
<evidence type="ECO:0000313" key="15">
    <source>
        <dbReference type="Proteomes" id="UP001652397"/>
    </source>
</evidence>
<proteinExistence type="predicted"/>
<dbReference type="InterPro" id="IPR007197">
    <property type="entry name" value="rSAM"/>
</dbReference>
<keyword evidence="15" id="KW-1185">Reference proteome</keyword>
<dbReference type="Pfam" id="PF06463">
    <property type="entry name" value="Mob_synth_C"/>
    <property type="match status" value="1"/>
</dbReference>
<evidence type="ECO:0000256" key="1">
    <source>
        <dbReference type="ARBA" id="ARBA00001966"/>
    </source>
</evidence>
<comment type="caution">
    <text evidence="14">The sequence shown here is derived from an EMBL/GenBank/DDBJ whole genome shotgun (WGS) entry which is preliminary data.</text>
</comment>
<evidence type="ECO:0000256" key="10">
    <source>
        <dbReference type="ARBA" id="ARBA00023150"/>
    </source>
</evidence>
<dbReference type="SFLD" id="SFLDG01386">
    <property type="entry name" value="main_SPASM_domain-containing"/>
    <property type="match status" value="1"/>
</dbReference>
<keyword evidence="6" id="KW-0547">Nucleotide-binding</keyword>
<dbReference type="RefSeq" id="WP_242977797.1">
    <property type="nucleotide sequence ID" value="NZ_JAOQJE010000001.1"/>
</dbReference>
<evidence type="ECO:0000256" key="12">
    <source>
        <dbReference type="ARBA" id="ARBA00048697"/>
    </source>
</evidence>
<gene>
    <name evidence="14" type="primary">moaA</name>
    <name evidence="14" type="ORF">OCV66_01720</name>
</gene>
<keyword evidence="8" id="KW-0411">Iron-sulfur</keyword>
<dbReference type="InterPro" id="IPR013785">
    <property type="entry name" value="Aldolase_TIM"/>
</dbReference>
<dbReference type="CDD" id="cd01335">
    <property type="entry name" value="Radical_SAM"/>
    <property type="match status" value="1"/>
</dbReference>
<dbReference type="InterPro" id="IPR040064">
    <property type="entry name" value="MoaA-like"/>
</dbReference>
<dbReference type="PANTHER" id="PTHR22960:SF0">
    <property type="entry name" value="MOLYBDENUM COFACTOR BIOSYNTHESIS PROTEIN 1"/>
    <property type="match status" value="1"/>
</dbReference>
<evidence type="ECO:0000313" key="14">
    <source>
        <dbReference type="EMBL" id="MCU6787821.1"/>
    </source>
</evidence>
<keyword evidence="4" id="KW-0949">S-adenosyl-L-methionine</keyword>
<evidence type="ECO:0000256" key="11">
    <source>
        <dbReference type="ARBA" id="ARBA00023239"/>
    </source>
</evidence>
<keyword evidence="5" id="KW-0479">Metal-binding</keyword>
<dbReference type="Gene3D" id="3.20.20.70">
    <property type="entry name" value="Aldolase class I"/>
    <property type="match status" value="1"/>
</dbReference>
<keyword evidence="7" id="KW-0408">Iron</keyword>
<organism evidence="14 15">
    <name type="scientific">Agathobaculum ammoniilyticum</name>
    <dbReference type="NCBI Taxonomy" id="2981778"/>
    <lineage>
        <taxon>Bacteria</taxon>
        <taxon>Bacillati</taxon>
        <taxon>Bacillota</taxon>
        <taxon>Clostridia</taxon>
        <taxon>Eubacteriales</taxon>
        <taxon>Butyricicoccaceae</taxon>
        <taxon>Agathobaculum</taxon>
    </lineage>
</organism>
<dbReference type="NCBIfam" id="TIGR02666">
    <property type="entry name" value="moaA"/>
    <property type="match status" value="1"/>
</dbReference>
<accession>A0ABT2U0T0</accession>
<protein>
    <recommendedName>
        <fullName evidence="2">GTP 3',8-cyclase</fullName>
        <ecNumber evidence="2">4.1.99.22</ecNumber>
    </recommendedName>
</protein>
<name>A0ABT2U0T0_9FIRM</name>
<dbReference type="SMART" id="SM00729">
    <property type="entry name" value="Elp3"/>
    <property type="match status" value="1"/>
</dbReference>
<keyword evidence="10" id="KW-0501">Molybdenum cofactor biosynthesis</keyword>
<evidence type="ECO:0000256" key="8">
    <source>
        <dbReference type="ARBA" id="ARBA00023014"/>
    </source>
</evidence>
<feature type="domain" description="Radical SAM core" evidence="13">
    <location>
        <begin position="9"/>
        <end position="230"/>
    </location>
</feature>